<comment type="similarity">
    <text evidence="2">Belongs to the MSOX/MTOX family.</text>
</comment>
<name>A0AA35RXM6_GEOBA</name>
<dbReference type="EMBL" id="CASHTH010001687">
    <property type="protein sequence ID" value="CAI8018287.1"/>
    <property type="molecule type" value="Genomic_DNA"/>
</dbReference>
<evidence type="ECO:0000256" key="4">
    <source>
        <dbReference type="ARBA" id="ARBA00022827"/>
    </source>
</evidence>
<keyword evidence="8" id="KW-1185">Reference proteome</keyword>
<dbReference type="Gene3D" id="3.30.9.10">
    <property type="entry name" value="D-Amino Acid Oxidase, subunit A, domain 2"/>
    <property type="match status" value="1"/>
</dbReference>
<comment type="cofactor">
    <cofactor evidence="1">
        <name>FAD</name>
        <dbReference type="ChEBI" id="CHEBI:57692"/>
    </cofactor>
</comment>
<dbReference type="PANTHER" id="PTHR10961:SF7">
    <property type="entry name" value="FAD DEPENDENT OXIDOREDUCTASE DOMAIN-CONTAINING PROTEIN"/>
    <property type="match status" value="1"/>
</dbReference>
<reference evidence="7" key="1">
    <citation type="submission" date="2023-03" db="EMBL/GenBank/DDBJ databases">
        <authorList>
            <person name="Steffen K."/>
            <person name="Cardenas P."/>
        </authorList>
    </citation>
    <scope>NUCLEOTIDE SEQUENCE</scope>
</reference>
<dbReference type="NCBIfam" id="NF008425">
    <property type="entry name" value="PRK11259.1"/>
    <property type="match status" value="1"/>
</dbReference>
<dbReference type="InterPro" id="IPR006076">
    <property type="entry name" value="FAD-dep_OxRdtase"/>
</dbReference>
<evidence type="ECO:0000259" key="6">
    <source>
        <dbReference type="Pfam" id="PF01266"/>
    </source>
</evidence>
<comment type="caution">
    <text evidence="7">The sequence shown here is derived from an EMBL/GenBank/DDBJ whole genome shotgun (WGS) entry which is preliminary data.</text>
</comment>
<sequence>MREFDAIVIGVGGMGSAAVYHLARRGWRVLGLEQYDIPNEMGSSHGVSRMIRLAYHEDPSYVPLLYRAYELWHQLENLAGEKLLVTTGCVRGGVGASQLLEGSLETVQQHHLPYRMLSGPEVNREWPGYQLPEEAEMLYEQQGGFVLSERCIVGHVSAALELGAEVHGREAAVSWEPTAGGGVVVSTDKDTYSARRLIVTAGAWAGKVAPEVATHAVPERQVLGWFAPYRPELFRPENFPVFGMEVEEGRFYGFPSYGIPGFKLGMFNHFREQVDPDTMDREPNARDEAALRQFTERYFPEAAGPTLALKTCMFTNTPDEHFIIDTLSDHPQVSVAAGFSGHGFKFASVVGEIMADLAEHGQTDHDIGLFKLGRFTD</sequence>
<feature type="domain" description="FAD dependent oxidoreductase" evidence="6">
    <location>
        <begin position="5"/>
        <end position="357"/>
    </location>
</feature>
<accession>A0AA35RXM6</accession>
<evidence type="ECO:0000313" key="7">
    <source>
        <dbReference type="EMBL" id="CAI8018287.1"/>
    </source>
</evidence>
<dbReference type="SUPFAM" id="SSF51905">
    <property type="entry name" value="FAD/NAD(P)-binding domain"/>
    <property type="match status" value="1"/>
</dbReference>
<dbReference type="GO" id="GO:0008115">
    <property type="term" value="F:sarcosine oxidase activity"/>
    <property type="evidence" value="ECO:0007669"/>
    <property type="project" value="TreeGrafter"/>
</dbReference>
<dbReference type="Proteomes" id="UP001174909">
    <property type="component" value="Unassembled WGS sequence"/>
</dbReference>
<keyword evidence="5" id="KW-0560">Oxidoreductase</keyword>
<gene>
    <name evidence="7" type="ORF">GBAR_LOCUS11078</name>
</gene>
<evidence type="ECO:0000256" key="3">
    <source>
        <dbReference type="ARBA" id="ARBA00022630"/>
    </source>
</evidence>
<keyword evidence="4" id="KW-0274">FAD</keyword>
<dbReference type="InterPro" id="IPR036188">
    <property type="entry name" value="FAD/NAD-bd_sf"/>
</dbReference>
<evidence type="ECO:0000313" key="8">
    <source>
        <dbReference type="Proteomes" id="UP001174909"/>
    </source>
</evidence>
<dbReference type="PANTHER" id="PTHR10961">
    <property type="entry name" value="PEROXISOMAL SARCOSINE OXIDASE"/>
    <property type="match status" value="1"/>
</dbReference>
<protein>
    <submittedName>
        <fullName evidence="7">Monomeric sarcosine oxidase</fullName>
    </submittedName>
</protein>
<dbReference type="SUPFAM" id="SSF54373">
    <property type="entry name" value="FAD-linked reductases, C-terminal domain"/>
    <property type="match status" value="1"/>
</dbReference>
<evidence type="ECO:0000256" key="1">
    <source>
        <dbReference type="ARBA" id="ARBA00001974"/>
    </source>
</evidence>
<evidence type="ECO:0000256" key="5">
    <source>
        <dbReference type="ARBA" id="ARBA00023002"/>
    </source>
</evidence>
<proteinExistence type="inferred from homology"/>
<dbReference type="Pfam" id="PF01266">
    <property type="entry name" value="DAO"/>
    <property type="match status" value="1"/>
</dbReference>
<dbReference type="GO" id="GO:0050660">
    <property type="term" value="F:flavin adenine dinucleotide binding"/>
    <property type="evidence" value="ECO:0007669"/>
    <property type="project" value="InterPro"/>
</dbReference>
<dbReference type="InterPro" id="IPR045170">
    <property type="entry name" value="MTOX"/>
</dbReference>
<dbReference type="AlphaFoldDB" id="A0AA35RXM6"/>
<keyword evidence="3" id="KW-0285">Flavoprotein</keyword>
<evidence type="ECO:0000256" key="2">
    <source>
        <dbReference type="ARBA" id="ARBA00010989"/>
    </source>
</evidence>
<organism evidence="7 8">
    <name type="scientific">Geodia barretti</name>
    <name type="common">Barrett's horny sponge</name>
    <dbReference type="NCBI Taxonomy" id="519541"/>
    <lineage>
        <taxon>Eukaryota</taxon>
        <taxon>Metazoa</taxon>
        <taxon>Porifera</taxon>
        <taxon>Demospongiae</taxon>
        <taxon>Heteroscleromorpha</taxon>
        <taxon>Tetractinellida</taxon>
        <taxon>Astrophorina</taxon>
        <taxon>Geodiidae</taxon>
        <taxon>Geodia</taxon>
    </lineage>
</organism>
<dbReference type="Gene3D" id="3.50.50.60">
    <property type="entry name" value="FAD/NAD(P)-binding domain"/>
    <property type="match status" value="1"/>
</dbReference>